<comment type="subunit">
    <text evidence="6">Part of the 30S ribosomal subunit. Contacts proteins S9 and S11.</text>
</comment>
<keyword evidence="2 6" id="KW-0699">rRNA-binding</keyword>
<dbReference type="Gene3D" id="1.10.455.10">
    <property type="entry name" value="Ribosomal protein S7 domain"/>
    <property type="match status" value="1"/>
</dbReference>
<evidence type="ECO:0000259" key="7">
    <source>
        <dbReference type="Pfam" id="PF00177"/>
    </source>
</evidence>
<dbReference type="NCBIfam" id="TIGR01029">
    <property type="entry name" value="rpsG_bact"/>
    <property type="match status" value="1"/>
</dbReference>
<accession>A0A0G0S1S1</accession>
<evidence type="ECO:0000256" key="1">
    <source>
        <dbReference type="ARBA" id="ARBA00007151"/>
    </source>
</evidence>
<dbReference type="HAMAP" id="MF_00480_B">
    <property type="entry name" value="Ribosomal_uS7_B"/>
    <property type="match status" value="1"/>
</dbReference>
<keyword evidence="4 6" id="KW-0689">Ribosomal protein</keyword>
<keyword evidence="5 6" id="KW-0687">Ribonucleoprotein</keyword>
<dbReference type="InterPro" id="IPR005717">
    <property type="entry name" value="Ribosomal_uS7_bac/org-type"/>
</dbReference>
<keyword evidence="6" id="KW-0820">tRNA-binding</keyword>
<proteinExistence type="inferred from homology"/>
<dbReference type="Pfam" id="PF00177">
    <property type="entry name" value="Ribosomal_S7"/>
    <property type="match status" value="1"/>
</dbReference>
<name>A0A0G0S1S1_9BACT</name>
<comment type="caution">
    <text evidence="8">The sequence shown here is derived from an EMBL/GenBank/DDBJ whole genome shotgun (WGS) entry which is preliminary data.</text>
</comment>
<evidence type="ECO:0000256" key="3">
    <source>
        <dbReference type="ARBA" id="ARBA00022884"/>
    </source>
</evidence>
<organism evidence="8 9">
    <name type="scientific">Candidatus Woesebacteria bacterium GW2011_GWF1_40_24</name>
    <dbReference type="NCBI Taxonomy" id="1618601"/>
    <lineage>
        <taxon>Bacteria</taxon>
        <taxon>Candidatus Woeseibacteriota</taxon>
    </lineage>
</organism>
<feature type="domain" description="Small ribosomal subunit protein uS7" evidence="7">
    <location>
        <begin position="3"/>
        <end position="152"/>
    </location>
</feature>
<comment type="function">
    <text evidence="6">One of the primary rRNA binding proteins, it binds directly to 16S rRNA where it nucleates assembly of the head domain of the 30S subunit. Is located at the subunit interface close to the decoding center, probably blocks exit of the E-site tRNA.</text>
</comment>
<dbReference type="InterPro" id="IPR000235">
    <property type="entry name" value="Ribosomal_uS7"/>
</dbReference>
<dbReference type="GO" id="GO:0015935">
    <property type="term" value="C:small ribosomal subunit"/>
    <property type="evidence" value="ECO:0007669"/>
    <property type="project" value="InterPro"/>
</dbReference>
<reference evidence="8 9" key="1">
    <citation type="journal article" date="2015" name="Nature">
        <title>rRNA introns, odd ribosomes, and small enigmatic genomes across a large radiation of phyla.</title>
        <authorList>
            <person name="Brown C.T."/>
            <person name="Hug L.A."/>
            <person name="Thomas B.C."/>
            <person name="Sharon I."/>
            <person name="Castelle C.J."/>
            <person name="Singh A."/>
            <person name="Wilkins M.J."/>
            <person name="Williams K.H."/>
            <person name="Banfield J.F."/>
        </authorList>
    </citation>
    <scope>NUCLEOTIDE SEQUENCE [LARGE SCALE GENOMIC DNA]</scope>
</reference>
<dbReference type="GO" id="GO:0006412">
    <property type="term" value="P:translation"/>
    <property type="evidence" value="ECO:0007669"/>
    <property type="project" value="UniProtKB-UniRule"/>
</dbReference>
<evidence type="ECO:0000256" key="5">
    <source>
        <dbReference type="ARBA" id="ARBA00023274"/>
    </source>
</evidence>
<protein>
    <recommendedName>
        <fullName evidence="6">Small ribosomal subunit protein uS7</fullName>
    </recommendedName>
</protein>
<dbReference type="CDD" id="cd14869">
    <property type="entry name" value="uS7_Bacteria"/>
    <property type="match status" value="1"/>
</dbReference>
<dbReference type="PATRIC" id="fig|1618601.3.peg.76"/>
<dbReference type="PANTHER" id="PTHR11205">
    <property type="entry name" value="RIBOSOMAL PROTEIN S7"/>
    <property type="match status" value="1"/>
</dbReference>
<evidence type="ECO:0000313" key="8">
    <source>
        <dbReference type="EMBL" id="KKR56171.1"/>
    </source>
</evidence>
<dbReference type="GO" id="GO:0003735">
    <property type="term" value="F:structural constituent of ribosome"/>
    <property type="evidence" value="ECO:0007669"/>
    <property type="project" value="InterPro"/>
</dbReference>
<dbReference type="PIRSF" id="PIRSF002122">
    <property type="entry name" value="RPS7p_RPS7a_RPS5e_RPS7o"/>
    <property type="match status" value="1"/>
</dbReference>
<comment type="similarity">
    <text evidence="1 6">Belongs to the universal ribosomal protein uS7 family.</text>
</comment>
<evidence type="ECO:0000256" key="4">
    <source>
        <dbReference type="ARBA" id="ARBA00022980"/>
    </source>
</evidence>
<dbReference type="FunFam" id="1.10.455.10:FF:000001">
    <property type="entry name" value="30S ribosomal protein S7"/>
    <property type="match status" value="1"/>
</dbReference>
<dbReference type="GO" id="GO:0000049">
    <property type="term" value="F:tRNA binding"/>
    <property type="evidence" value="ECO:0007669"/>
    <property type="project" value="UniProtKB-UniRule"/>
</dbReference>
<dbReference type="AlphaFoldDB" id="A0A0G0S1S1"/>
<evidence type="ECO:0000313" key="9">
    <source>
        <dbReference type="Proteomes" id="UP000034627"/>
    </source>
</evidence>
<dbReference type="InterPro" id="IPR036823">
    <property type="entry name" value="Ribosomal_uS7_dom_sf"/>
</dbReference>
<dbReference type="EMBL" id="LBYR01000003">
    <property type="protein sequence ID" value="KKR56171.1"/>
    <property type="molecule type" value="Genomic_DNA"/>
</dbReference>
<dbReference type="Proteomes" id="UP000034627">
    <property type="component" value="Unassembled WGS sequence"/>
</dbReference>
<evidence type="ECO:0000256" key="6">
    <source>
        <dbReference type="HAMAP-Rule" id="MF_00480"/>
    </source>
</evidence>
<gene>
    <name evidence="6" type="primary">rpsG</name>
    <name evidence="8" type="ORF">UT93_C0003G0003</name>
</gene>
<dbReference type="SUPFAM" id="SSF47973">
    <property type="entry name" value="Ribosomal protein S7"/>
    <property type="match status" value="1"/>
</dbReference>
<dbReference type="InterPro" id="IPR023798">
    <property type="entry name" value="Ribosomal_uS7_dom"/>
</dbReference>
<keyword evidence="3 6" id="KW-0694">RNA-binding</keyword>
<dbReference type="GO" id="GO:0019843">
    <property type="term" value="F:rRNA binding"/>
    <property type="evidence" value="ECO:0007669"/>
    <property type="project" value="UniProtKB-UniRule"/>
</dbReference>
<sequence length="159" mass="17966">MSRKGTTKIRVVEPDAIYGSRLLTKLINRSMFDGKKSVAKREIYEALETIKEKTGSDPLQVFNQAIENIKPTMEVRPKRIGGAAYQVPQPVRGIRRESLAIRWLVLAANSRANSEFHTYSAKLSTEIMDAAKGEGLAVKKRTDMERVAEANKAFSHFRW</sequence>
<evidence type="ECO:0000256" key="2">
    <source>
        <dbReference type="ARBA" id="ARBA00022730"/>
    </source>
</evidence>